<dbReference type="EC" id="2.1.1.37" evidence="1"/>
<evidence type="ECO:0000313" key="8">
    <source>
        <dbReference type="EMBL" id="AFZ67170.1"/>
    </source>
</evidence>
<dbReference type="InterPro" id="IPR050390">
    <property type="entry name" value="C5-Methyltransferase"/>
</dbReference>
<dbReference type="InterPro" id="IPR029063">
    <property type="entry name" value="SAM-dependent_MTases_sf"/>
</dbReference>
<evidence type="ECO:0000256" key="5">
    <source>
        <dbReference type="ARBA" id="ARBA00022747"/>
    </source>
</evidence>
<dbReference type="GO" id="GO:0032259">
    <property type="term" value="P:methylation"/>
    <property type="evidence" value="ECO:0007669"/>
    <property type="project" value="UniProtKB-KW"/>
</dbReference>
<dbReference type="Pfam" id="PF00145">
    <property type="entry name" value="DNA_methylase"/>
    <property type="match status" value="1"/>
</dbReference>
<evidence type="ECO:0000256" key="2">
    <source>
        <dbReference type="ARBA" id="ARBA00022603"/>
    </source>
</evidence>
<dbReference type="InterPro" id="IPR031303">
    <property type="entry name" value="C5_meth_CS"/>
</dbReference>
<dbReference type="PROSITE" id="PS00095">
    <property type="entry name" value="C5_MTASE_2"/>
    <property type="match status" value="1"/>
</dbReference>
<dbReference type="HOGENOM" id="CLU_006958_2_2_0"/>
<gene>
    <name evidence="8" type="ordered locus">Deipe_1635</name>
</gene>
<dbReference type="eggNOG" id="COG0270">
    <property type="taxonomic scope" value="Bacteria"/>
</dbReference>
<dbReference type="SUPFAM" id="SSF53335">
    <property type="entry name" value="S-adenosyl-L-methionine-dependent methyltransferases"/>
    <property type="match status" value="1"/>
</dbReference>
<dbReference type="GO" id="GO:0003886">
    <property type="term" value="F:DNA (cytosine-5-)-methyltransferase activity"/>
    <property type="evidence" value="ECO:0007669"/>
    <property type="project" value="UniProtKB-EC"/>
</dbReference>
<keyword evidence="9" id="KW-1185">Reference proteome</keyword>
<dbReference type="GO" id="GO:0044027">
    <property type="term" value="P:negative regulation of gene expression via chromosomal CpG island methylation"/>
    <property type="evidence" value="ECO:0007669"/>
    <property type="project" value="TreeGrafter"/>
</dbReference>
<dbReference type="STRING" id="937777.Deipe_1635"/>
<sequence>MPTPRRTPRHRSAIANTTVVDVFCGVGGVTHGFVREGFRVAAGLDVDTSCRYAYETNNPGSVFVAKSVDELDVADTLRAFYPAGHTKVLVGCAPCQPFSSNNTKGKQNGDWKLLSVFCDLVARVEPDVVSMENVTRLATFHGGEVFEGFLNRLESLGYHVAWRDVNCPDYGIPQNRKRLLLLASRLGPIEFLPPTHTPETYRTVREVLSELPPLKAGQRHEADPLHWAAGLTERNLQRIRASRPDGTWRDWDETLVADCHRKSTGKSFPSVYGRMSWDRPSPTITTQFYGFGNGRFGHPEQDRAISLREGALLQTFPRTYQFVPPNGRWTFENLGRHIGNAVPVDLARVVAKSVAVHLASQASPVAG</sequence>
<feature type="active site" evidence="6">
    <location>
        <position position="95"/>
    </location>
</feature>
<evidence type="ECO:0000256" key="6">
    <source>
        <dbReference type="PROSITE-ProRule" id="PRU01016"/>
    </source>
</evidence>
<dbReference type="Proteomes" id="UP000010467">
    <property type="component" value="Chromosome"/>
</dbReference>
<dbReference type="PATRIC" id="fig|937777.3.peg.1635"/>
<dbReference type="AlphaFoldDB" id="L0A2E7"/>
<organism evidence="8 9">
    <name type="scientific">Deinococcus peraridilitoris (strain DSM 19664 / LMG 22246 / CIP 109416 / KR-200)</name>
    <dbReference type="NCBI Taxonomy" id="937777"/>
    <lineage>
        <taxon>Bacteria</taxon>
        <taxon>Thermotogati</taxon>
        <taxon>Deinococcota</taxon>
        <taxon>Deinococci</taxon>
        <taxon>Deinococcales</taxon>
        <taxon>Deinococcaceae</taxon>
        <taxon>Deinococcus</taxon>
    </lineage>
</organism>
<evidence type="ECO:0000256" key="7">
    <source>
        <dbReference type="RuleBase" id="RU000416"/>
    </source>
</evidence>
<name>L0A2E7_DEIPD</name>
<dbReference type="PROSITE" id="PS51679">
    <property type="entry name" value="SAM_MT_C5"/>
    <property type="match status" value="1"/>
</dbReference>
<dbReference type="GO" id="GO:0009307">
    <property type="term" value="P:DNA restriction-modification system"/>
    <property type="evidence" value="ECO:0007669"/>
    <property type="project" value="UniProtKB-KW"/>
</dbReference>
<keyword evidence="4 6" id="KW-0949">S-adenosyl-L-methionine</keyword>
<evidence type="ECO:0000313" key="9">
    <source>
        <dbReference type="Proteomes" id="UP000010467"/>
    </source>
</evidence>
<keyword evidence="3 6" id="KW-0808">Transferase</keyword>
<keyword evidence="2 6" id="KW-0489">Methyltransferase</keyword>
<dbReference type="InterPro" id="IPR001525">
    <property type="entry name" value="C5_MeTfrase"/>
</dbReference>
<dbReference type="EMBL" id="CP003382">
    <property type="protein sequence ID" value="AFZ67170.1"/>
    <property type="molecule type" value="Genomic_DNA"/>
</dbReference>
<dbReference type="PANTHER" id="PTHR10629">
    <property type="entry name" value="CYTOSINE-SPECIFIC METHYLTRANSFERASE"/>
    <property type="match status" value="1"/>
</dbReference>
<evidence type="ECO:0000256" key="4">
    <source>
        <dbReference type="ARBA" id="ARBA00022691"/>
    </source>
</evidence>
<protein>
    <recommendedName>
        <fullName evidence="1">DNA (cytosine-5-)-methyltransferase</fullName>
        <ecNumber evidence="1">2.1.1.37</ecNumber>
    </recommendedName>
</protein>
<comment type="similarity">
    <text evidence="6 7">Belongs to the class I-like SAM-binding methyltransferase superfamily. C5-methyltransferase family.</text>
</comment>
<dbReference type="KEGG" id="dpd:Deipe_1635"/>
<dbReference type="Gene3D" id="3.40.50.150">
    <property type="entry name" value="Vaccinia Virus protein VP39"/>
    <property type="match status" value="1"/>
</dbReference>
<dbReference type="REBASE" id="57681">
    <property type="entry name" value="M.Dpe19664ORF1635P"/>
</dbReference>
<proteinExistence type="inferred from homology"/>
<dbReference type="NCBIfam" id="TIGR00675">
    <property type="entry name" value="dcm"/>
    <property type="match status" value="1"/>
</dbReference>
<evidence type="ECO:0000256" key="3">
    <source>
        <dbReference type="ARBA" id="ARBA00022679"/>
    </source>
</evidence>
<reference evidence="9" key="1">
    <citation type="submission" date="2012-03" db="EMBL/GenBank/DDBJ databases">
        <title>Complete sequence of chromosome of Deinococcus peraridilitoris DSM 19664.</title>
        <authorList>
            <person name="Lucas S."/>
            <person name="Copeland A."/>
            <person name="Lapidus A."/>
            <person name="Glavina del Rio T."/>
            <person name="Dalin E."/>
            <person name="Tice H."/>
            <person name="Bruce D."/>
            <person name="Goodwin L."/>
            <person name="Pitluck S."/>
            <person name="Peters L."/>
            <person name="Mikhailova N."/>
            <person name="Lu M."/>
            <person name="Kyrpides N."/>
            <person name="Mavromatis K."/>
            <person name="Ivanova N."/>
            <person name="Brettin T."/>
            <person name="Detter J.C."/>
            <person name="Han C."/>
            <person name="Larimer F."/>
            <person name="Land M."/>
            <person name="Hauser L."/>
            <person name="Markowitz V."/>
            <person name="Cheng J.-F."/>
            <person name="Hugenholtz P."/>
            <person name="Woyke T."/>
            <person name="Wu D."/>
            <person name="Pukall R."/>
            <person name="Steenblock K."/>
            <person name="Brambilla E."/>
            <person name="Klenk H.-P."/>
            <person name="Eisen J.A."/>
        </authorList>
    </citation>
    <scope>NUCLEOTIDE SEQUENCE [LARGE SCALE GENOMIC DNA]</scope>
    <source>
        <strain evidence="9">DSM 19664 / LMG 22246 / CIP 109416 / KR-200</strain>
    </source>
</reference>
<accession>L0A2E7</accession>
<dbReference type="PRINTS" id="PR00105">
    <property type="entry name" value="C5METTRFRASE"/>
</dbReference>
<dbReference type="PANTHER" id="PTHR10629:SF52">
    <property type="entry name" value="DNA (CYTOSINE-5)-METHYLTRANSFERASE 1"/>
    <property type="match status" value="1"/>
</dbReference>
<dbReference type="GO" id="GO:0003677">
    <property type="term" value="F:DNA binding"/>
    <property type="evidence" value="ECO:0007669"/>
    <property type="project" value="TreeGrafter"/>
</dbReference>
<dbReference type="Gene3D" id="3.90.120.10">
    <property type="entry name" value="DNA Methylase, subunit A, domain 2"/>
    <property type="match status" value="1"/>
</dbReference>
<keyword evidence="5" id="KW-0680">Restriction system</keyword>
<evidence type="ECO:0000256" key="1">
    <source>
        <dbReference type="ARBA" id="ARBA00011975"/>
    </source>
</evidence>